<evidence type="ECO:0000256" key="1">
    <source>
        <dbReference type="SAM" id="Phobius"/>
    </source>
</evidence>
<accession>A0A1H5PGR1</accession>
<evidence type="ECO:0000313" key="2">
    <source>
        <dbReference type="EMBL" id="SEF12217.1"/>
    </source>
</evidence>
<dbReference type="Proteomes" id="UP000199448">
    <property type="component" value="Unassembled WGS sequence"/>
</dbReference>
<dbReference type="InterPro" id="IPR043727">
    <property type="entry name" value="Lmo0937-like"/>
</dbReference>
<keyword evidence="1" id="KW-1133">Transmembrane helix</keyword>
<keyword evidence="3" id="KW-1185">Reference proteome</keyword>
<reference evidence="2 3" key="1">
    <citation type="submission" date="2016-10" db="EMBL/GenBank/DDBJ databases">
        <authorList>
            <person name="de Groot N.N."/>
        </authorList>
    </citation>
    <scope>NUCLEOTIDE SEQUENCE [LARGE SCALE GENOMIC DNA]</scope>
    <source>
        <strain evidence="2 3">DSM 23553</strain>
    </source>
</reference>
<dbReference type="NCBIfam" id="NF033488">
    <property type="entry name" value="lmo0937_fam_TM"/>
    <property type="match status" value="1"/>
</dbReference>
<dbReference type="Pfam" id="PF18919">
    <property type="entry name" value="DUF5670"/>
    <property type="match status" value="1"/>
</dbReference>
<name>A0A1H5PGR1_9FLAO</name>
<evidence type="ECO:0008006" key="4">
    <source>
        <dbReference type="Google" id="ProtNLM"/>
    </source>
</evidence>
<feature type="transmembrane region" description="Helical" evidence="1">
    <location>
        <begin position="35"/>
        <end position="54"/>
    </location>
</feature>
<protein>
    <recommendedName>
        <fullName evidence="4">Lmo0937 family membrane protein</fullName>
    </recommendedName>
</protein>
<dbReference type="EMBL" id="FNUG01000013">
    <property type="protein sequence ID" value="SEF12217.1"/>
    <property type="molecule type" value="Genomic_DNA"/>
</dbReference>
<organism evidence="2 3">
    <name type="scientific">Salinimicrobium catena</name>
    <dbReference type="NCBI Taxonomy" id="390640"/>
    <lineage>
        <taxon>Bacteria</taxon>
        <taxon>Pseudomonadati</taxon>
        <taxon>Bacteroidota</taxon>
        <taxon>Flavobacteriia</taxon>
        <taxon>Flavobacteriales</taxon>
        <taxon>Flavobacteriaceae</taxon>
        <taxon>Salinimicrobium</taxon>
    </lineage>
</organism>
<gene>
    <name evidence="2" type="ORF">SAMN04488034_11331</name>
</gene>
<keyword evidence="1" id="KW-0472">Membrane</keyword>
<feature type="transmembrane region" description="Helical" evidence="1">
    <location>
        <begin position="60"/>
        <end position="77"/>
    </location>
</feature>
<proteinExistence type="predicted"/>
<dbReference type="AlphaFoldDB" id="A0A1H5PGR1"/>
<evidence type="ECO:0000313" key="3">
    <source>
        <dbReference type="Proteomes" id="UP000199448"/>
    </source>
</evidence>
<dbReference type="STRING" id="390640.SAMN04488034_11331"/>
<sequence length="82" mass="9461">MELKRENHSVFNSFRRIKSNQQSVGCINNRPMRDLVWLIIVLLIIGWLIGFFAFPDIGSLIHILIVIAVILIIYKLLTGRSL</sequence>
<keyword evidence="1" id="KW-0812">Transmembrane</keyword>